<dbReference type="InterPro" id="IPR043595">
    <property type="entry name" value="FaeB/C/D"/>
</dbReference>
<evidence type="ECO:0000256" key="3">
    <source>
        <dbReference type="ARBA" id="ARBA00022651"/>
    </source>
</evidence>
<dbReference type="SUPFAM" id="SSF53474">
    <property type="entry name" value="alpha/beta-Hydrolases"/>
    <property type="match status" value="1"/>
</dbReference>
<dbReference type="InterPro" id="IPR029058">
    <property type="entry name" value="AB_hydrolase_fold"/>
</dbReference>
<gene>
    <name evidence="9" type="ORF">Q2T52_14560</name>
</gene>
<dbReference type="Pfam" id="PF10503">
    <property type="entry name" value="Esterase_PHB"/>
    <property type="match status" value="1"/>
</dbReference>
<sequence length="305" mass="33705">MCRTLLRLPFTILLSLFGFSAAQADELLSYKWQGVDRTAILHVPKGLEGQPAPVVIVMYGSGDKAANFQKNSGADVVADSENFITLYPEAIDGAWNIRAKRPVINGEPVDDVGFFRTMLDDLVNRNIADEKRIYATGFSFGALMSYTLACSLPDRIAAIAPVASAMNESQVENCKPGHPKPVMMINGTSDDVQLYDGYIRSFGRLTSVPETTEYWRRINSCTGVGVTPLPHLNPHDLTRASLFQWSGCAPGKAVQLYRIENGGHCWPRLASANNETEDEPRFGGCSNDIEATEEAWKFFKQFRVD</sequence>
<keyword evidence="2" id="KW-0964">Secreted</keyword>
<evidence type="ECO:0000256" key="6">
    <source>
        <dbReference type="ARBA" id="ARBA00023277"/>
    </source>
</evidence>
<dbReference type="PANTHER" id="PTHR38050">
    <property type="match status" value="1"/>
</dbReference>
<feature type="signal peptide" evidence="8">
    <location>
        <begin position="1"/>
        <end position="24"/>
    </location>
</feature>
<organism evidence="9 10">
    <name type="scientific">Rhizobium oryzicola</name>
    <dbReference type="NCBI Taxonomy" id="1232668"/>
    <lineage>
        <taxon>Bacteria</taxon>
        <taxon>Pseudomonadati</taxon>
        <taxon>Pseudomonadota</taxon>
        <taxon>Alphaproteobacteria</taxon>
        <taxon>Hyphomicrobiales</taxon>
        <taxon>Rhizobiaceae</taxon>
        <taxon>Rhizobium/Agrobacterium group</taxon>
        <taxon>Rhizobium</taxon>
    </lineage>
</organism>
<evidence type="ECO:0000313" key="9">
    <source>
        <dbReference type="EMBL" id="MDO1583312.1"/>
    </source>
</evidence>
<dbReference type="EMBL" id="JAUKWQ010000004">
    <property type="protein sequence ID" value="MDO1583312.1"/>
    <property type="molecule type" value="Genomic_DNA"/>
</dbReference>
<evidence type="ECO:0000256" key="8">
    <source>
        <dbReference type="SAM" id="SignalP"/>
    </source>
</evidence>
<evidence type="ECO:0000313" key="10">
    <source>
        <dbReference type="Proteomes" id="UP001169006"/>
    </source>
</evidence>
<evidence type="ECO:0000256" key="4">
    <source>
        <dbReference type="ARBA" id="ARBA00022729"/>
    </source>
</evidence>
<keyword evidence="4 8" id="KW-0732">Signal</keyword>
<keyword evidence="6" id="KW-0119">Carbohydrate metabolism</keyword>
<dbReference type="PANTHER" id="PTHR38050:SF2">
    <property type="entry name" value="FERULOYL ESTERASE C-RELATED"/>
    <property type="match status" value="1"/>
</dbReference>
<keyword evidence="7" id="KW-0624">Polysaccharide degradation</keyword>
<reference evidence="9" key="2">
    <citation type="submission" date="2023-07" db="EMBL/GenBank/DDBJ databases">
        <authorList>
            <person name="Sun H."/>
        </authorList>
    </citation>
    <scope>NUCLEOTIDE SEQUENCE</scope>
    <source>
        <strain evidence="9">05753</strain>
    </source>
</reference>
<evidence type="ECO:0000256" key="5">
    <source>
        <dbReference type="ARBA" id="ARBA00022801"/>
    </source>
</evidence>
<dbReference type="RefSeq" id="WP_302077502.1">
    <property type="nucleotide sequence ID" value="NZ_JAUKWQ010000004.1"/>
</dbReference>
<dbReference type="InterPro" id="IPR010126">
    <property type="entry name" value="Esterase_phb"/>
</dbReference>
<keyword evidence="3" id="KW-0858">Xylan degradation</keyword>
<keyword evidence="5" id="KW-0378">Hydrolase</keyword>
<feature type="chain" id="PRO_5046705888" evidence="8">
    <location>
        <begin position="25"/>
        <end position="305"/>
    </location>
</feature>
<comment type="caution">
    <text evidence="9">The sequence shown here is derived from an EMBL/GenBank/DDBJ whole genome shotgun (WGS) entry which is preliminary data.</text>
</comment>
<accession>A0ABT8T095</accession>
<reference evidence="9" key="1">
    <citation type="journal article" date="2015" name="Int. J. Syst. Evol. Microbiol.">
        <title>Rhizobium oryzicola sp. nov., potential plant-growth-promoting endophytic bacteria isolated from rice roots.</title>
        <authorList>
            <person name="Zhang X.X."/>
            <person name="Gao J.S."/>
            <person name="Cao Y.H."/>
            <person name="Sheirdil R.A."/>
            <person name="Wang X.C."/>
            <person name="Zhang L."/>
        </authorList>
    </citation>
    <scope>NUCLEOTIDE SEQUENCE</scope>
    <source>
        <strain evidence="9">05753</strain>
    </source>
</reference>
<name>A0ABT8T095_9HYPH</name>
<comment type="subcellular location">
    <subcellularLocation>
        <location evidence="1">Secreted</location>
    </subcellularLocation>
</comment>
<protein>
    <submittedName>
        <fullName evidence="9">PHB depolymerase family esterase</fullName>
    </submittedName>
</protein>
<proteinExistence type="predicted"/>
<dbReference type="Proteomes" id="UP001169006">
    <property type="component" value="Unassembled WGS sequence"/>
</dbReference>
<keyword evidence="10" id="KW-1185">Reference proteome</keyword>
<dbReference type="Gene3D" id="3.40.50.1820">
    <property type="entry name" value="alpha/beta hydrolase"/>
    <property type="match status" value="1"/>
</dbReference>
<evidence type="ECO:0000256" key="2">
    <source>
        <dbReference type="ARBA" id="ARBA00022525"/>
    </source>
</evidence>
<evidence type="ECO:0000256" key="1">
    <source>
        <dbReference type="ARBA" id="ARBA00004613"/>
    </source>
</evidence>
<evidence type="ECO:0000256" key="7">
    <source>
        <dbReference type="ARBA" id="ARBA00023326"/>
    </source>
</evidence>